<comment type="caution">
    <text evidence="2">The sequence shown here is derived from an EMBL/GenBank/DDBJ whole genome shotgun (WGS) entry which is preliminary data.</text>
</comment>
<proteinExistence type="predicted"/>
<protein>
    <submittedName>
        <fullName evidence="2">Uncharacterized protein</fullName>
    </submittedName>
</protein>
<keyword evidence="3" id="KW-1185">Reference proteome</keyword>
<keyword evidence="1" id="KW-1133">Transmembrane helix</keyword>
<evidence type="ECO:0000256" key="1">
    <source>
        <dbReference type="SAM" id="Phobius"/>
    </source>
</evidence>
<feature type="transmembrane region" description="Helical" evidence="1">
    <location>
        <begin position="6"/>
        <end position="23"/>
    </location>
</feature>
<reference evidence="2 3" key="1">
    <citation type="submission" date="2024-03" db="EMBL/GenBank/DDBJ databases">
        <title>Screening, Identification and Application of a Plant Lactobacillus Strain.</title>
        <authorList>
            <person name="Li Y.L."/>
        </authorList>
    </citation>
    <scope>NUCLEOTIDE SEQUENCE [LARGE SCALE GENOMIC DNA]</scope>
    <source>
        <strain evidence="2 3">JDB</strain>
    </source>
</reference>
<sequence length="167" mass="18277">MIFSSTKFILLYLPIVFAVYFLLNRYRLVSAGKLWLVAASLFFYINVTWVFFRATSVADAMTILKGLVDFNSISATPVASIPTADLAWAGTGADALLAHLPTGLAAHVVSYVTIAVAFVVCANRNSFELTTQGSATVQKTMWMAVLFAIAMYSTVHSTSTVFLYFNF</sequence>
<dbReference type="EMBL" id="JBBNAW010000034">
    <property type="protein sequence ID" value="MEK2611971.1"/>
    <property type="molecule type" value="Genomic_DNA"/>
</dbReference>
<keyword evidence="1" id="KW-0812">Transmembrane</keyword>
<evidence type="ECO:0000313" key="3">
    <source>
        <dbReference type="Proteomes" id="UP001386972"/>
    </source>
</evidence>
<evidence type="ECO:0000313" key="2">
    <source>
        <dbReference type="EMBL" id="MEK2611971.1"/>
    </source>
</evidence>
<name>A0ABU9A5T9_9PSED</name>
<organism evidence="2 3">
    <name type="scientific">Pseudomonas shirazensis</name>
    <dbReference type="NCBI Taxonomy" id="2745494"/>
    <lineage>
        <taxon>Bacteria</taxon>
        <taxon>Pseudomonadati</taxon>
        <taxon>Pseudomonadota</taxon>
        <taxon>Gammaproteobacteria</taxon>
        <taxon>Pseudomonadales</taxon>
        <taxon>Pseudomonadaceae</taxon>
        <taxon>Pseudomonas</taxon>
    </lineage>
</organism>
<gene>
    <name evidence="2" type="ORF">WLF18_23045</name>
</gene>
<dbReference type="Proteomes" id="UP001386972">
    <property type="component" value="Unassembled WGS sequence"/>
</dbReference>
<accession>A0ABU9A5T9</accession>
<dbReference type="RefSeq" id="WP_340613137.1">
    <property type="nucleotide sequence ID" value="NZ_JBBNAW010000034.1"/>
</dbReference>
<feature type="transmembrane region" description="Helical" evidence="1">
    <location>
        <begin position="142"/>
        <end position="165"/>
    </location>
</feature>
<feature type="transmembrane region" description="Helical" evidence="1">
    <location>
        <begin position="104"/>
        <end position="122"/>
    </location>
</feature>
<feature type="transmembrane region" description="Helical" evidence="1">
    <location>
        <begin position="35"/>
        <end position="52"/>
    </location>
</feature>
<keyword evidence="1" id="KW-0472">Membrane</keyword>